<evidence type="ECO:0000313" key="2">
    <source>
        <dbReference type="Proteomes" id="UP000349468"/>
    </source>
</evidence>
<dbReference type="EMBL" id="CABVIK010000009">
    <property type="protein sequence ID" value="VVP03277.1"/>
    <property type="molecule type" value="Genomic_DNA"/>
</dbReference>
<evidence type="ECO:0000313" key="1">
    <source>
        <dbReference type="EMBL" id="VVP03277.1"/>
    </source>
</evidence>
<dbReference type="Gene3D" id="2.30.320.10">
    <property type="entry name" value="YwqG-like"/>
    <property type="match status" value="1"/>
</dbReference>
<accession>A0A5E7KUB6</accession>
<evidence type="ECO:0008006" key="3">
    <source>
        <dbReference type="Google" id="ProtNLM"/>
    </source>
</evidence>
<organism evidence="1 2">
    <name type="scientific">Pseudomonas fluorescens</name>
    <dbReference type="NCBI Taxonomy" id="294"/>
    <lineage>
        <taxon>Bacteria</taxon>
        <taxon>Pseudomonadati</taxon>
        <taxon>Pseudomonadota</taxon>
        <taxon>Gammaproteobacteria</taxon>
        <taxon>Pseudomonadales</taxon>
        <taxon>Pseudomonadaceae</taxon>
        <taxon>Pseudomonas</taxon>
    </lineage>
</organism>
<gene>
    <name evidence="1" type="ORF">PS870_02924</name>
</gene>
<name>A0A5E7KUB6_PSEFL</name>
<dbReference type="Proteomes" id="UP000349468">
    <property type="component" value="Unassembled WGS sequence"/>
</dbReference>
<reference evidence="1 2" key="1">
    <citation type="submission" date="2019-09" db="EMBL/GenBank/DDBJ databases">
        <authorList>
            <person name="Chandra G."/>
            <person name="Truman W A."/>
        </authorList>
    </citation>
    <scope>NUCLEOTIDE SEQUENCE [LARGE SCALE GENOMIC DNA]</scope>
    <source>
        <strain evidence="1">PS870</strain>
    </source>
</reference>
<protein>
    <recommendedName>
        <fullName evidence="3">DUF1963 domain-containing protein</fullName>
    </recommendedName>
</protein>
<dbReference type="AlphaFoldDB" id="A0A5E7KUB6"/>
<proteinExistence type="predicted"/>
<dbReference type="InterPro" id="IPR015315">
    <property type="entry name" value="DUF1963"/>
</dbReference>
<sequence>MEIQQIKQLLARPAVKFSAGGFRPAGTDEESWLGRIFLFRPDEDVPTNQAGQPMLPYAQFYLPSLPFTSPLLTGISVLTVFISNPFPEHFEPMGQNWVIREYGPDDVLVRKALPVEGSFLKPFPLNAELVAEDFPLWDGGGVPADLEQEILKLESTGAIQSYYDLITHTYEHKIGGYPSFCQSGVDPGEGFEFVFQISSDAKINLNVIDSGSLMFWKHVETGKWALYYDFY</sequence>
<dbReference type="RefSeq" id="WP_102595551.1">
    <property type="nucleotide sequence ID" value="NZ_CABVIK010000009.1"/>
</dbReference>
<dbReference type="Pfam" id="PF09234">
    <property type="entry name" value="DUF1963"/>
    <property type="match status" value="1"/>
</dbReference>